<dbReference type="EMBL" id="UINC01166007">
    <property type="protein sequence ID" value="SVD67719.1"/>
    <property type="molecule type" value="Genomic_DNA"/>
</dbReference>
<organism evidence="3">
    <name type="scientific">marine metagenome</name>
    <dbReference type="NCBI Taxonomy" id="408172"/>
    <lineage>
        <taxon>unclassified sequences</taxon>
        <taxon>metagenomes</taxon>
        <taxon>ecological metagenomes</taxon>
    </lineage>
</organism>
<accession>A0A382XA07</accession>
<feature type="domain" description="Beta-ketoacyl synthase-like N-terminal" evidence="2">
    <location>
        <begin position="58"/>
        <end position="237"/>
    </location>
</feature>
<dbReference type="InterPro" id="IPR014030">
    <property type="entry name" value="Ketoacyl_synth_N"/>
</dbReference>
<gene>
    <name evidence="3" type="ORF">METZ01_LOCUS420573</name>
</gene>
<dbReference type="InterPro" id="IPR016039">
    <property type="entry name" value="Thiolase-like"/>
</dbReference>
<dbReference type="PANTHER" id="PTHR11712:SF336">
    <property type="entry name" value="3-OXOACYL-[ACYL-CARRIER-PROTEIN] SYNTHASE, MITOCHONDRIAL"/>
    <property type="match status" value="1"/>
</dbReference>
<dbReference type="Gene3D" id="3.40.47.10">
    <property type="match status" value="1"/>
</dbReference>
<dbReference type="InterPro" id="IPR047224">
    <property type="entry name" value="FAS_alpha_su_C"/>
</dbReference>
<dbReference type="Pfam" id="PF00109">
    <property type="entry name" value="ketoacyl-synt"/>
    <property type="match status" value="1"/>
</dbReference>
<evidence type="ECO:0000313" key="3">
    <source>
        <dbReference type="EMBL" id="SVD67719.1"/>
    </source>
</evidence>
<dbReference type="GO" id="GO:0006633">
    <property type="term" value="P:fatty acid biosynthetic process"/>
    <property type="evidence" value="ECO:0007669"/>
    <property type="project" value="TreeGrafter"/>
</dbReference>
<dbReference type="AlphaFoldDB" id="A0A382XA07"/>
<sequence length="255" mass="27207">MVRRVIREEFDPEGIILDQIQAGSAGMLPTGFDPSNLYPSRQHPKALQMTVFGMGDALGNLGIEWSEILKKIRPDEMAVFSGSAIGQMDKSGFGGLMQSRLKGSRASSKNLPLGLVEMSADFINAYILGSVGRTGHCVGACATFLYNLQLGKEAIENGTAKIVVVGGSEAPITPEIVDGFYAMSALADDKRLTQLQAQLNETTEEGANHRLSCRPFGENVGMVLGESAQFVILMSDSLALDLGAEIFGSVPSIFT</sequence>
<dbReference type="InterPro" id="IPR000794">
    <property type="entry name" value="Beta-ketoacyl_synthase"/>
</dbReference>
<keyword evidence="1" id="KW-0808">Transferase</keyword>
<evidence type="ECO:0000256" key="1">
    <source>
        <dbReference type="ARBA" id="ARBA00022679"/>
    </source>
</evidence>
<feature type="non-terminal residue" evidence="3">
    <location>
        <position position="255"/>
    </location>
</feature>
<dbReference type="GO" id="GO:0005829">
    <property type="term" value="C:cytosol"/>
    <property type="evidence" value="ECO:0007669"/>
    <property type="project" value="TreeGrafter"/>
</dbReference>
<dbReference type="GO" id="GO:0004315">
    <property type="term" value="F:3-oxoacyl-[acyl-carrier-protein] synthase activity"/>
    <property type="evidence" value="ECO:0007669"/>
    <property type="project" value="TreeGrafter"/>
</dbReference>
<dbReference type="SUPFAM" id="SSF53901">
    <property type="entry name" value="Thiolase-like"/>
    <property type="match status" value="1"/>
</dbReference>
<reference evidence="3" key="1">
    <citation type="submission" date="2018-05" db="EMBL/GenBank/DDBJ databases">
        <authorList>
            <person name="Lanie J.A."/>
            <person name="Ng W.-L."/>
            <person name="Kazmierczak K.M."/>
            <person name="Andrzejewski T.M."/>
            <person name="Davidsen T.M."/>
            <person name="Wayne K.J."/>
            <person name="Tettelin H."/>
            <person name="Glass J.I."/>
            <person name="Rusch D."/>
            <person name="Podicherti R."/>
            <person name="Tsui H.-C.T."/>
            <person name="Winkler M.E."/>
        </authorList>
    </citation>
    <scope>NUCLEOTIDE SEQUENCE</scope>
</reference>
<dbReference type="CDD" id="cd00828">
    <property type="entry name" value="elong_cond_enzymes"/>
    <property type="match status" value="1"/>
</dbReference>
<dbReference type="PANTHER" id="PTHR11712">
    <property type="entry name" value="POLYKETIDE SYNTHASE-RELATED"/>
    <property type="match status" value="1"/>
</dbReference>
<evidence type="ECO:0000259" key="2">
    <source>
        <dbReference type="Pfam" id="PF00109"/>
    </source>
</evidence>
<name>A0A382XA07_9ZZZZ</name>
<protein>
    <recommendedName>
        <fullName evidence="2">Beta-ketoacyl synthase-like N-terminal domain-containing protein</fullName>
    </recommendedName>
</protein>
<proteinExistence type="predicted"/>